<feature type="binding site" evidence="4">
    <location>
        <position position="133"/>
    </location>
    <ligand>
        <name>Zn(2+)</name>
        <dbReference type="ChEBI" id="CHEBI:29105"/>
    </ligand>
</feature>
<keyword evidence="4" id="KW-0862">Zinc</keyword>
<dbReference type="PANTHER" id="PTHR11085:SF4">
    <property type="entry name" value="NAD-DEPENDENT PROTEIN DEACYLASE"/>
    <property type="match status" value="1"/>
</dbReference>
<dbReference type="InterPro" id="IPR026590">
    <property type="entry name" value="Ssirtuin_cat_dom"/>
</dbReference>
<keyword evidence="2" id="KW-0808">Transferase</keyword>
<dbReference type="EMBL" id="LJRQ01000057">
    <property type="protein sequence ID" value="KPZ17040.1"/>
    <property type="molecule type" value="Genomic_DNA"/>
</dbReference>
<dbReference type="Pfam" id="PF02146">
    <property type="entry name" value="SIR2"/>
    <property type="match status" value="1"/>
</dbReference>
<dbReference type="InterPro" id="IPR003000">
    <property type="entry name" value="Sirtuin"/>
</dbReference>
<dbReference type="Proteomes" id="UP000050266">
    <property type="component" value="Unassembled WGS sequence"/>
</dbReference>
<accession>A0A0Q0JRS1</accession>
<reference evidence="6 7" key="1">
    <citation type="submission" date="2015-09" db="EMBL/GenBank/DDBJ databases">
        <title>Genome announcement of multiple Pseudomonas syringae strains.</title>
        <authorList>
            <person name="Thakur S."/>
            <person name="Wang P.W."/>
            <person name="Gong Y."/>
            <person name="Weir B.S."/>
            <person name="Guttman D.S."/>
        </authorList>
    </citation>
    <scope>NUCLEOTIDE SEQUENCE [LARGE SCALE GENOMIC DNA]</scope>
    <source>
        <strain evidence="6 7">ICMP3962</strain>
    </source>
</reference>
<keyword evidence="4" id="KW-0479">Metal-binding</keyword>
<gene>
    <name evidence="6" type="ORF">ALO41_01076</name>
</gene>
<feature type="domain" description="Deacetylase sirtuin-type" evidence="5">
    <location>
        <begin position="1"/>
        <end position="266"/>
    </location>
</feature>
<evidence type="ECO:0000256" key="4">
    <source>
        <dbReference type="PROSITE-ProRule" id="PRU00236"/>
    </source>
</evidence>
<feature type="active site" description="Proton acceptor" evidence="4">
    <location>
        <position position="122"/>
    </location>
</feature>
<feature type="binding site" evidence="4">
    <location>
        <position position="152"/>
    </location>
    <ligand>
        <name>Zn(2+)</name>
        <dbReference type="ChEBI" id="CHEBI:29105"/>
    </ligand>
</feature>
<dbReference type="Gene3D" id="3.30.1600.10">
    <property type="entry name" value="SIR2/SIRT2 'Small Domain"/>
    <property type="match status" value="1"/>
</dbReference>
<dbReference type="InterPro" id="IPR050134">
    <property type="entry name" value="NAD-dep_sirtuin_deacylases"/>
</dbReference>
<dbReference type="PANTHER" id="PTHR11085">
    <property type="entry name" value="NAD-DEPENDENT PROTEIN DEACYLASE SIRTUIN-5, MITOCHONDRIAL-RELATED"/>
    <property type="match status" value="1"/>
</dbReference>
<dbReference type="InterPro" id="IPR029035">
    <property type="entry name" value="DHS-like_NAD/FAD-binding_dom"/>
</dbReference>
<dbReference type="PROSITE" id="PS50305">
    <property type="entry name" value="SIRTUIN"/>
    <property type="match status" value="1"/>
</dbReference>
<dbReference type="InterPro" id="IPR026591">
    <property type="entry name" value="Sirtuin_cat_small_dom_sf"/>
</dbReference>
<evidence type="ECO:0000256" key="2">
    <source>
        <dbReference type="ARBA" id="ARBA00022679"/>
    </source>
</evidence>
<sequence>MMQTAAALRHAQRILVITGAGLSADSGLPTYRGVGGLYNGKTDDGLPIEMALSGPMLRRDPELCWKYIAELGRACLGGEPNIAHYAIAQLQRIKPECWVLTQNVDGYHRAAGSPPERLIEIHGQLSPLFCQSCGAEDPQLSEHLQRPLPPLCPACSGVMRPPVVLFQEMLPEKALETLYEQLAKGYDAVLSIGTTASFPYIHEPVIRTRVSGGFTAEINPQPTDHSAQMDVFLQCRAAHVMCGTHKSHLVRLNLQITFIKGIVSPS</sequence>
<evidence type="ECO:0000313" key="7">
    <source>
        <dbReference type="Proteomes" id="UP000050266"/>
    </source>
</evidence>
<name>A0A0Q0JRS1_PSEA0</name>
<dbReference type="GO" id="GO:0046872">
    <property type="term" value="F:metal ion binding"/>
    <property type="evidence" value="ECO:0007669"/>
    <property type="project" value="UniProtKB-KW"/>
</dbReference>
<feature type="binding site" evidence="4">
    <location>
        <position position="155"/>
    </location>
    <ligand>
        <name>Zn(2+)</name>
        <dbReference type="ChEBI" id="CHEBI:29105"/>
    </ligand>
</feature>
<dbReference type="NCBIfam" id="NF001753">
    <property type="entry name" value="PRK00481.1-3"/>
    <property type="match status" value="1"/>
</dbReference>
<feature type="binding site" evidence="4">
    <location>
        <position position="130"/>
    </location>
    <ligand>
        <name>Zn(2+)</name>
        <dbReference type="ChEBI" id="CHEBI:29105"/>
    </ligand>
</feature>
<evidence type="ECO:0000256" key="3">
    <source>
        <dbReference type="ARBA" id="ARBA00023027"/>
    </source>
</evidence>
<comment type="caution">
    <text evidence="6">The sequence shown here is derived from an EMBL/GenBank/DDBJ whole genome shotgun (WGS) entry which is preliminary data.</text>
</comment>
<keyword evidence="3" id="KW-0520">NAD</keyword>
<protein>
    <recommendedName>
        <fullName evidence="1">protein acetyllysine N-acetyltransferase</fullName>
        <ecNumber evidence="1">2.3.1.286</ecNumber>
    </recommendedName>
</protein>
<dbReference type="Gene3D" id="3.40.50.1220">
    <property type="entry name" value="TPP-binding domain"/>
    <property type="match status" value="1"/>
</dbReference>
<evidence type="ECO:0000313" key="6">
    <source>
        <dbReference type="EMBL" id="KPZ17040.1"/>
    </source>
</evidence>
<dbReference type="AlphaFoldDB" id="A0A0Q0JRS1"/>
<evidence type="ECO:0000259" key="5">
    <source>
        <dbReference type="PROSITE" id="PS50305"/>
    </source>
</evidence>
<dbReference type="EC" id="2.3.1.286" evidence="1"/>
<dbReference type="GO" id="GO:0017136">
    <property type="term" value="F:histone deacetylase activity, NAD-dependent"/>
    <property type="evidence" value="ECO:0007669"/>
    <property type="project" value="TreeGrafter"/>
</dbReference>
<dbReference type="CDD" id="cd01407">
    <property type="entry name" value="SIR2-fam"/>
    <property type="match status" value="1"/>
</dbReference>
<proteinExistence type="predicted"/>
<organism evidence="6 7">
    <name type="scientific">Pseudomonas amygdali pv. ulmi</name>
    <dbReference type="NCBI Taxonomy" id="251720"/>
    <lineage>
        <taxon>Bacteria</taxon>
        <taxon>Pseudomonadati</taxon>
        <taxon>Pseudomonadota</taxon>
        <taxon>Gammaproteobacteria</taxon>
        <taxon>Pseudomonadales</taxon>
        <taxon>Pseudomonadaceae</taxon>
        <taxon>Pseudomonas</taxon>
        <taxon>Pseudomonas amygdali</taxon>
    </lineage>
</organism>
<dbReference type="GO" id="GO:0070403">
    <property type="term" value="F:NAD+ binding"/>
    <property type="evidence" value="ECO:0007669"/>
    <property type="project" value="InterPro"/>
</dbReference>
<dbReference type="SUPFAM" id="SSF52467">
    <property type="entry name" value="DHS-like NAD/FAD-binding domain"/>
    <property type="match status" value="1"/>
</dbReference>
<dbReference type="PATRIC" id="fig|251720.4.peg.1404"/>
<evidence type="ECO:0000256" key="1">
    <source>
        <dbReference type="ARBA" id="ARBA00012928"/>
    </source>
</evidence>